<protein>
    <submittedName>
        <fullName evidence="2">DUF456 domain-containing protein</fullName>
    </submittedName>
</protein>
<sequence>MKSYQMLESLKKIPKSASTSSDLSKEEMFSHLETLKDRDVVLQAGIYSSIIGYQILETRNVPDELFAAYASQYPQLSNSGVSLYEKYVEVYEKGEGSISGLVNGVKGKQFEYYVQDLLSDRYPNYEFSIAESANQPIWDIKGINQENGEEMLIQVKMMAPDQANHLSNAMQANPDVYYATSSEIREKILATKPELQEQFIPIDISSYEFTQDVQDGLETLRENLGIDLPDEVFALAPYSTEIVLGIRLLFDLASVNRDFKQVQATDKARLGAVKALILFSRFGINTILGVVGSSLGTIAIPGIGTVIGVVAGIYVGSKLNRKIAPYSLKIAYTLVGLNEEDVFYFKNMERVHDLALEYRKNSLLLQQP</sequence>
<dbReference type="AlphaFoldDB" id="A0AAP5FW12"/>
<organism evidence="2 3">
    <name type="scientific">Bacillus pacificus</name>
    <dbReference type="NCBI Taxonomy" id="2026187"/>
    <lineage>
        <taxon>Bacteria</taxon>
        <taxon>Bacillati</taxon>
        <taxon>Bacillota</taxon>
        <taxon>Bacilli</taxon>
        <taxon>Bacillales</taxon>
        <taxon>Bacillaceae</taxon>
        <taxon>Bacillus</taxon>
        <taxon>Bacillus cereus group</taxon>
    </lineage>
</organism>
<proteinExistence type="predicted"/>
<gene>
    <name evidence="2" type="ORF">OWO78_24295</name>
</gene>
<dbReference type="Proteomes" id="UP001174229">
    <property type="component" value="Unassembled WGS sequence"/>
</dbReference>
<evidence type="ECO:0000256" key="1">
    <source>
        <dbReference type="SAM" id="Phobius"/>
    </source>
</evidence>
<reference evidence="2" key="1">
    <citation type="submission" date="2022-11" db="EMBL/GenBank/DDBJ databases">
        <title>WGS-based characterization of Bacillus cereus isolated from food &amp; feed additives.</title>
        <authorList>
            <person name="Bogaerts B."/>
            <person name="Fraiture M.-A."/>
            <person name="Roosens N.H.C."/>
            <person name="De Keersmaecker S.C.J."/>
            <person name="Vanneste K."/>
        </authorList>
    </citation>
    <scope>NUCLEOTIDE SEQUENCE</scope>
    <source>
        <strain evidence="2">74.2</strain>
    </source>
</reference>
<keyword evidence="1" id="KW-0472">Membrane</keyword>
<keyword evidence="1" id="KW-1133">Transmembrane helix</keyword>
<comment type="caution">
    <text evidence="2">The sequence shown here is derived from an EMBL/GenBank/DDBJ whole genome shotgun (WGS) entry which is preliminary data.</text>
</comment>
<keyword evidence="1" id="KW-0812">Transmembrane</keyword>
<name>A0AAP5FW12_9BACI</name>
<evidence type="ECO:0000313" key="3">
    <source>
        <dbReference type="Proteomes" id="UP001174229"/>
    </source>
</evidence>
<dbReference type="EMBL" id="JAPNPE010000015">
    <property type="protein sequence ID" value="MDK7394458.1"/>
    <property type="molecule type" value="Genomic_DNA"/>
</dbReference>
<accession>A0AAP5FW12</accession>
<feature type="transmembrane region" description="Helical" evidence="1">
    <location>
        <begin position="271"/>
        <end position="292"/>
    </location>
</feature>
<dbReference type="RefSeq" id="WP_000844527.1">
    <property type="nucleotide sequence ID" value="NZ_CP099450.1"/>
</dbReference>
<feature type="transmembrane region" description="Helical" evidence="1">
    <location>
        <begin position="298"/>
        <end position="316"/>
    </location>
</feature>
<evidence type="ECO:0000313" key="2">
    <source>
        <dbReference type="EMBL" id="MDK7394458.1"/>
    </source>
</evidence>